<feature type="non-terminal residue" evidence="4">
    <location>
        <position position="131"/>
    </location>
</feature>
<accession>A0A1D1YMB6</accession>
<feature type="compositionally biased region" description="Low complexity" evidence="3">
    <location>
        <begin position="28"/>
        <end position="42"/>
    </location>
</feature>
<name>A0A1D1YMB6_9ARAE</name>
<evidence type="ECO:0000256" key="2">
    <source>
        <dbReference type="PROSITE-ProRule" id="PRU00708"/>
    </source>
</evidence>
<feature type="repeat" description="PPR" evidence="2">
    <location>
        <begin position="77"/>
        <end position="111"/>
    </location>
</feature>
<dbReference type="Pfam" id="PF01535">
    <property type="entry name" value="PPR"/>
    <property type="match status" value="2"/>
</dbReference>
<dbReference type="PROSITE" id="PS51375">
    <property type="entry name" value="PPR"/>
    <property type="match status" value="1"/>
</dbReference>
<evidence type="ECO:0000256" key="1">
    <source>
        <dbReference type="ARBA" id="ARBA00022737"/>
    </source>
</evidence>
<protein>
    <submittedName>
        <fullName evidence="4">Pentatricopeptide repeat-containing protein At4g02750</fullName>
    </submittedName>
</protein>
<proteinExistence type="predicted"/>
<dbReference type="AlphaFoldDB" id="A0A1D1YMB6"/>
<dbReference type="GO" id="GO:0009451">
    <property type="term" value="P:RNA modification"/>
    <property type="evidence" value="ECO:0007669"/>
    <property type="project" value="InterPro"/>
</dbReference>
<dbReference type="InterPro" id="IPR046960">
    <property type="entry name" value="PPR_At4g14850-like_plant"/>
</dbReference>
<evidence type="ECO:0000256" key="3">
    <source>
        <dbReference type="SAM" id="MobiDB-lite"/>
    </source>
</evidence>
<evidence type="ECO:0000313" key="4">
    <source>
        <dbReference type="EMBL" id="JAT55782.1"/>
    </source>
</evidence>
<gene>
    <name evidence="4" type="primary">PCMP-H24_11</name>
    <name evidence="4" type="ORF">g.1599</name>
</gene>
<dbReference type="PANTHER" id="PTHR47926:SF347">
    <property type="entry name" value="PENTATRICOPEPTIDE REPEAT-CONTAINING PROTEIN"/>
    <property type="match status" value="1"/>
</dbReference>
<dbReference type="PANTHER" id="PTHR47926">
    <property type="entry name" value="PENTATRICOPEPTIDE REPEAT-CONTAINING PROTEIN"/>
    <property type="match status" value="1"/>
</dbReference>
<feature type="region of interest" description="Disordered" evidence="3">
    <location>
        <begin position="14"/>
        <end position="78"/>
    </location>
</feature>
<sequence length="131" mass="14563">MRRRSCRRLFQTTASNADSLLHPPPPLATTIALPDFPDSSLSPPTPDEDEPKKKRRKSKKPSLSAPSSSPGSIETPDVVRWNKAITGHMRWGRCEDALQLFDAMPRRTTVSWNAMISGYISNGRFDLAVDA</sequence>
<dbReference type="NCBIfam" id="TIGR00756">
    <property type="entry name" value="PPR"/>
    <property type="match status" value="2"/>
</dbReference>
<dbReference type="Gene3D" id="1.25.40.10">
    <property type="entry name" value="Tetratricopeptide repeat domain"/>
    <property type="match status" value="1"/>
</dbReference>
<organism evidence="4">
    <name type="scientific">Anthurium amnicola</name>
    <dbReference type="NCBI Taxonomy" id="1678845"/>
    <lineage>
        <taxon>Eukaryota</taxon>
        <taxon>Viridiplantae</taxon>
        <taxon>Streptophyta</taxon>
        <taxon>Embryophyta</taxon>
        <taxon>Tracheophyta</taxon>
        <taxon>Spermatophyta</taxon>
        <taxon>Magnoliopsida</taxon>
        <taxon>Liliopsida</taxon>
        <taxon>Araceae</taxon>
        <taxon>Pothoideae</taxon>
        <taxon>Potheae</taxon>
        <taxon>Anthurium</taxon>
    </lineage>
</organism>
<feature type="compositionally biased region" description="Low complexity" evidence="3">
    <location>
        <begin position="61"/>
        <end position="70"/>
    </location>
</feature>
<keyword evidence="1" id="KW-0677">Repeat</keyword>
<dbReference type="GO" id="GO:0003723">
    <property type="term" value="F:RNA binding"/>
    <property type="evidence" value="ECO:0007669"/>
    <property type="project" value="InterPro"/>
</dbReference>
<dbReference type="InterPro" id="IPR002885">
    <property type="entry name" value="PPR_rpt"/>
</dbReference>
<dbReference type="EMBL" id="GDJX01012154">
    <property type="protein sequence ID" value="JAT55782.1"/>
    <property type="molecule type" value="Transcribed_RNA"/>
</dbReference>
<dbReference type="InterPro" id="IPR011990">
    <property type="entry name" value="TPR-like_helical_dom_sf"/>
</dbReference>
<reference evidence="4" key="1">
    <citation type="submission" date="2015-07" db="EMBL/GenBank/DDBJ databases">
        <title>Transcriptome Assembly of Anthurium amnicola.</title>
        <authorList>
            <person name="Suzuki J."/>
        </authorList>
    </citation>
    <scope>NUCLEOTIDE SEQUENCE</scope>
</reference>